<evidence type="ECO:0000313" key="2">
    <source>
        <dbReference type="Proteomes" id="UP000032141"/>
    </source>
</evidence>
<sequence length="107" mass="12446">MMILNQNLGIHNSVETSSTARWVHHIHIMLLEFYHDVGVEPFYGSFIQIFFISVVDKLHCDVRLTKYSQMLIERLFFSSSSLVHWPESLGSRKIARFVENGTCSDQK</sequence>
<accession>A0A0D3AWT7</accession>
<name>A0A0D3AWT7_BRAOL</name>
<evidence type="ECO:0000313" key="1">
    <source>
        <dbReference type="EnsemblPlants" id="Bo2g149770.1"/>
    </source>
</evidence>
<organism evidence="1 2">
    <name type="scientific">Brassica oleracea var. oleracea</name>
    <dbReference type="NCBI Taxonomy" id="109376"/>
    <lineage>
        <taxon>Eukaryota</taxon>
        <taxon>Viridiplantae</taxon>
        <taxon>Streptophyta</taxon>
        <taxon>Embryophyta</taxon>
        <taxon>Tracheophyta</taxon>
        <taxon>Spermatophyta</taxon>
        <taxon>Magnoliopsida</taxon>
        <taxon>eudicotyledons</taxon>
        <taxon>Gunneridae</taxon>
        <taxon>Pentapetalae</taxon>
        <taxon>rosids</taxon>
        <taxon>malvids</taxon>
        <taxon>Brassicales</taxon>
        <taxon>Brassicaceae</taxon>
        <taxon>Brassiceae</taxon>
        <taxon>Brassica</taxon>
    </lineage>
</organism>
<keyword evidence="2" id="KW-1185">Reference proteome</keyword>
<dbReference type="HOGENOM" id="CLU_2213591_0_0_1"/>
<dbReference type="Proteomes" id="UP000032141">
    <property type="component" value="Chromosome C2"/>
</dbReference>
<dbReference type="AlphaFoldDB" id="A0A0D3AWT7"/>
<dbReference type="Gramene" id="Bo2g149770.1">
    <property type="protein sequence ID" value="Bo2g149770.1"/>
    <property type="gene ID" value="Bo2g149770"/>
</dbReference>
<dbReference type="EnsemblPlants" id="Bo2g149770.1">
    <property type="protein sequence ID" value="Bo2g149770.1"/>
    <property type="gene ID" value="Bo2g149770"/>
</dbReference>
<reference evidence="1" key="2">
    <citation type="submission" date="2015-03" db="UniProtKB">
        <authorList>
            <consortium name="EnsemblPlants"/>
        </authorList>
    </citation>
    <scope>IDENTIFICATION</scope>
</reference>
<proteinExistence type="predicted"/>
<reference evidence="1 2" key="1">
    <citation type="journal article" date="2014" name="Genome Biol.">
        <title>Transcriptome and methylome profiling reveals relics of genome dominance in the mesopolyploid Brassica oleracea.</title>
        <authorList>
            <person name="Parkin I.A."/>
            <person name="Koh C."/>
            <person name="Tang H."/>
            <person name="Robinson S.J."/>
            <person name="Kagale S."/>
            <person name="Clarke W.E."/>
            <person name="Town C.D."/>
            <person name="Nixon J."/>
            <person name="Krishnakumar V."/>
            <person name="Bidwell S.L."/>
            <person name="Denoeud F."/>
            <person name="Belcram H."/>
            <person name="Links M.G."/>
            <person name="Just J."/>
            <person name="Clarke C."/>
            <person name="Bender T."/>
            <person name="Huebert T."/>
            <person name="Mason A.S."/>
            <person name="Pires J.C."/>
            <person name="Barker G."/>
            <person name="Moore J."/>
            <person name="Walley P.G."/>
            <person name="Manoli S."/>
            <person name="Batley J."/>
            <person name="Edwards D."/>
            <person name="Nelson M.N."/>
            <person name="Wang X."/>
            <person name="Paterson A.H."/>
            <person name="King G."/>
            <person name="Bancroft I."/>
            <person name="Chalhoub B."/>
            <person name="Sharpe A.G."/>
        </authorList>
    </citation>
    <scope>NUCLEOTIDE SEQUENCE</scope>
    <source>
        <strain evidence="1 2">cv. TO1000</strain>
    </source>
</reference>
<protein>
    <submittedName>
        <fullName evidence="1">Uncharacterized protein</fullName>
    </submittedName>
</protein>